<dbReference type="AlphaFoldDB" id="A0AAN5D2C2"/>
<sequence length="65" mass="7372">TMMAISDTEQASHSSHLRQILADSGIDLPYCVNLDVMVLFLEEETRFIDHIFSYSLIKDPEAARS</sequence>
<accession>A0AAN5D2C2</accession>
<feature type="non-terminal residue" evidence="1">
    <location>
        <position position="65"/>
    </location>
</feature>
<name>A0AAN5D2C2_9BILA</name>
<keyword evidence="2" id="KW-1185">Reference proteome</keyword>
<evidence type="ECO:0000313" key="1">
    <source>
        <dbReference type="EMBL" id="GMR54800.1"/>
    </source>
</evidence>
<comment type="caution">
    <text evidence="1">The sequence shown here is derived from an EMBL/GenBank/DDBJ whole genome shotgun (WGS) entry which is preliminary data.</text>
</comment>
<dbReference type="Proteomes" id="UP001328107">
    <property type="component" value="Unassembled WGS sequence"/>
</dbReference>
<reference evidence="2" key="1">
    <citation type="submission" date="2022-10" db="EMBL/GenBank/DDBJ databases">
        <title>Genome assembly of Pristionchus species.</title>
        <authorList>
            <person name="Yoshida K."/>
            <person name="Sommer R.J."/>
        </authorList>
    </citation>
    <scope>NUCLEOTIDE SEQUENCE [LARGE SCALE GENOMIC DNA]</scope>
    <source>
        <strain evidence="2">RS5460</strain>
    </source>
</reference>
<evidence type="ECO:0000313" key="2">
    <source>
        <dbReference type="Proteomes" id="UP001328107"/>
    </source>
</evidence>
<feature type="non-terminal residue" evidence="1">
    <location>
        <position position="1"/>
    </location>
</feature>
<protein>
    <submittedName>
        <fullName evidence="1">Uncharacterized protein</fullName>
    </submittedName>
</protein>
<organism evidence="1 2">
    <name type="scientific">Pristionchus mayeri</name>
    <dbReference type="NCBI Taxonomy" id="1317129"/>
    <lineage>
        <taxon>Eukaryota</taxon>
        <taxon>Metazoa</taxon>
        <taxon>Ecdysozoa</taxon>
        <taxon>Nematoda</taxon>
        <taxon>Chromadorea</taxon>
        <taxon>Rhabditida</taxon>
        <taxon>Rhabditina</taxon>
        <taxon>Diplogasteromorpha</taxon>
        <taxon>Diplogasteroidea</taxon>
        <taxon>Neodiplogasteridae</taxon>
        <taxon>Pristionchus</taxon>
    </lineage>
</organism>
<gene>
    <name evidence="1" type="ORF">PMAYCL1PPCAC_24995</name>
</gene>
<proteinExistence type="predicted"/>
<dbReference type="EMBL" id="BTRK01000005">
    <property type="protein sequence ID" value="GMR54800.1"/>
    <property type="molecule type" value="Genomic_DNA"/>
</dbReference>